<dbReference type="STRING" id="1123269.NX02_07355"/>
<gene>
    <name evidence="5" type="ORF">NX02_07355</name>
</gene>
<dbReference type="PANTHER" id="PTHR31151">
    <property type="entry name" value="PROLINE-TRNA LIGASE (DUF1680)"/>
    <property type="match status" value="1"/>
</dbReference>
<dbReference type="Pfam" id="PF20736">
    <property type="entry name" value="Glyco_hydro127M"/>
    <property type="match status" value="1"/>
</dbReference>
<accession>W0A9P2</accession>
<dbReference type="eggNOG" id="COG3533">
    <property type="taxonomic scope" value="Bacteria"/>
</dbReference>
<evidence type="ECO:0000259" key="2">
    <source>
        <dbReference type="Pfam" id="PF07944"/>
    </source>
</evidence>
<evidence type="ECO:0008006" key="7">
    <source>
        <dbReference type="Google" id="ProtNLM"/>
    </source>
</evidence>
<feature type="domain" description="Non-reducing end beta-L-arabinofuranosidase-like GH127 catalytic" evidence="2">
    <location>
        <begin position="54"/>
        <end position="441"/>
    </location>
</feature>
<dbReference type="Proteomes" id="UP000018851">
    <property type="component" value="Chromosome"/>
</dbReference>
<dbReference type="InterPro" id="IPR008928">
    <property type="entry name" value="6-hairpin_glycosidase_sf"/>
</dbReference>
<name>W0A9P2_9SPHN</name>
<organism evidence="5 6">
    <name type="scientific">Sphingomonas sanxanigenens DSM 19645 = NX02</name>
    <dbReference type="NCBI Taxonomy" id="1123269"/>
    <lineage>
        <taxon>Bacteria</taxon>
        <taxon>Pseudomonadati</taxon>
        <taxon>Pseudomonadota</taxon>
        <taxon>Alphaproteobacteria</taxon>
        <taxon>Sphingomonadales</taxon>
        <taxon>Sphingomonadaceae</taxon>
        <taxon>Sphingomonas</taxon>
    </lineage>
</organism>
<feature type="chain" id="PRO_5004785200" description="Glycoside hydrolase family 127 protein" evidence="1">
    <location>
        <begin position="37"/>
        <end position="791"/>
    </location>
</feature>
<feature type="domain" description="Non-reducing end beta-L-arabinofuranosidase-like GH127 middle" evidence="4">
    <location>
        <begin position="451"/>
        <end position="544"/>
    </location>
</feature>
<dbReference type="EMBL" id="CP006644">
    <property type="protein sequence ID" value="AHE53197.1"/>
    <property type="molecule type" value="Genomic_DNA"/>
</dbReference>
<evidence type="ECO:0000259" key="3">
    <source>
        <dbReference type="Pfam" id="PF20620"/>
    </source>
</evidence>
<feature type="signal peptide" evidence="1">
    <location>
        <begin position="1"/>
        <end position="36"/>
    </location>
</feature>
<dbReference type="GO" id="GO:0005975">
    <property type="term" value="P:carbohydrate metabolic process"/>
    <property type="evidence" value="ECO:0007669"/>
    <property type="project" value="InterPro"/>
</dbReference>
<dbReference type="SUPFAM" id="SSF48208">
    <property type="entry name" value="Six-hairpin glycosidases"/>
    <property type="match status" value="1"/>
</dbReference>
<protein>
    <recommendedName>
        <fullName evidence="7">Glycoside hydrolase family 127 protein</fullName>
    </recommendedName>
</protein>
<dbReference type="PANTHER" id="PTHR31151:SF0">
    <property type="entry name" value="PROLINE-TRNA LIGASE (DUF1680)"/>
    <property type="match status" value="1"/>
</dbReference>
<dbReference type="KEGG" id="ssan:NX02_07355"/>
<sequence length="791" mass="85614">MNWNGHDVMAGAPLRLSRRQMLAGTAAAAFVGPAFAATPAGVTIRKVEPVALRHVRLKPSIFADAAAANRRYLLSLDPERLLHNFYLSAGLPAPAPRYEGWEAQGIAGHSLGHWLSACSLAIANGGDAALAARLDHGLAEMARIQAAHGDGYCGGTTVDRDGKTVDGKIVFEEVRRGEIRTQGFDLNGGWVPLYTWHKVHAGLLDAHRLAGNRRALPIALGLSAYLAGVLEPLDDAQMQQVLRAEHGGLNDSYAETYALTGDPRWLRMAEKIRHKAVLDPLAAEQDKLAGLHANTQIPKLIGLARLYELTGEPRQATAARFFHKAVTGRHSYVIGGNSEREHFGPPNAIAGAITEATCEACNSYNMMKLTRHLYAWQPDAGWFDYFERVQLNHIMAHQRPSDGAFVYFMPLSAGARRSYSTAEESFWCCVGSGIESHAKHAESIYWQAPGTLYVNLFIPSSLDLGAQGLALDLDTRFPMDGVVDLTIRKAPAAPTALALRLPAWAHEPRLSVDGKAVSIERRDGYAVLSRRWRAGQRIRLDLPMALAAEPTPDDPTLIAFTHGPLVLAADLGPAAAPFEGAGPALVAAGDAEATLAPADGAHRFTARSALGEPISLAPFFNQYDRRTAVYFPTFTPERWAIARDGYVAAEAERQALAKRTVDTVYLGEMQPERDHAFKAAESATVQLHGRSARKLKPGQSLSIDLARKPGPAVLRVIYWGGDIDREIEIRVDGTLLATERRVGPKVGKFVAVDYPLAAADAARATVSFTARAGEADIYEVRMMTSEAAATV</sequence>
<dbReference type="PATRIC" id="fig|1123269.5.peg.1428"/>
<dbReference type="AlphaFoldDB" id="W0A9P2"/>
<keyword evidence="1" id="KW-0732">Signal</keyword>
<feature type="domain" description="Glycoside hydrolase GH146 substrate-binding" evidence="3">
    <location>
        <begin position="655"/>
        <end position="783"/>
    </location>
</feature>
<dbReference type="HOGENOM" id="CLU_008033_1_0_5"/>
<proteinExistence type="predicted"/>
<dbReference type="InterPro" id="IPR012878">
    <property type="entry name" value="Beta-AFase-like_GH127_cat"/>
</dbReference>
<dbReference type="InterPro" id="IPR049046">
    <property type="entry name" value="Beta-AFase-like_GH127_middle"/>
</dbReference>
<dbReference type="Pfam" id="PF20620">
    <property type="entry name" value="DUF6805"/>
    <property type="match status" value="1"/>
</dbReference>
<dbReference type="InterPro" id="IPR046544">
    <property type="entry name" value="GH146_SB_dom"/>
</dbReference>
<dbReference type="Pfam" id="PF07944">
    <property type="entry name" value="Beta-AFase-like_GH127_cat"/>
    <property type="match status" value="1"/>
</dbReference>
<evidence type="ECO:0000313" key="5">
    <source>
        <dbReference type="EMBL" id="AHE53197.1"/>
    </source>
</evidence>
<evidence type="ECO:0000259" key="4">
    <source>
        <dbReference type="Pfam" id="PF20736"/>
    </source>
</evidence>
<evidence type="ECO:0000313" key="6">
    <source>
        <dbReference type="Proteomes" id="UP000018851"/>
    </source>
</evidence>
<evidence type="ECO:0000256" key="1">
    <source>
        <dbReference type="SAM" id="SignalP"/>
    </source>
</evidence>
<reference evidence="5 6" key="1">
    <citation type="submission" date="2013-07" db="EMBL/GenBank/DDBJ databases">
        <title>Completed genome of Sphingomonas sanxanigenens NX02.</title>
        <authorList>
            <person name="Ma T."/>
            <person name="Huang H."/>
            <person name="Wu M."/>
            <person name="Li X."/>
            <person name="Li G."/>
        </authorList>
    </citation>
    <scope>NUCLEOTIDE SEQUENCE [LARGE SCALE GENOMIC DNA]</scope>
    <source>
        <strain evidence="5 6">NX02</strain>
    </source>
</reference>
<keyword evidence="6" id="KW-1185">Reference proteome</keyword>